<dbReference type="GeneID" id="27337910"/>
<dbReference type="VEuPathDB" id="FungiDB:PV08_10827"/>
<protein>
    <recommendedName>
        <fullName evidence="5">Zn(2)-C6 fungal-type domain-containing protein</fullName>
    </recommendedName>
</protein>
<dbReference type="CDD" id="cd00067">
    <property type="entry name" value="GAL4"/>
    <property type="match status" value="1"/>
</dbReference>
<evidence type="ECO:0000256" key="4">
    <source>
        <dbReference type="ARBA" id="ARBA00023242"/>
    </source>
</evidence>
<dbReference type="GO" id="GO:0008270">
    <property type="term" value="F:zinc ion binding"/>
    <property type="evidence" value="ECO:0007669"/>
    <property type="project" value="InterPro"/>
</dbReference>
<feature type="domain" description="Zn(2)-C6 fungal-type" evidence="5">
    <location>
        <begin position="26"/>
        <end position="55"/>
    </location>
</feature>
<dbReference type="InterPro" id="IPR021833">
    <property type="entry name" value="DUF3425"/>
</dbReference>
<keyword evidence="7" id="KW-1185">Reference proteome</keyword>
<dbReference type="OrthoDB" id="4161589at2759"/>
<proteinExistence type="predicted"/>
<dbReference type="HOGENOM" id="CLU_015937_0_0_1"/>
<organism evidence="6 7">
    <name type="scientific">Exophiala spinifera</name>
    <dbReference type="NCBI Taxonomy" id="91928"/>
    <lineage>
        <taxon>Eukaryota</taxon>
        <taxon>Fungi</taxon>
        <taxon>Dikarya</taxon>
        <taxon>Ascomycota</taxon>
        <taxon>Pezizomycotina</taxon>
        <taxon>Eurotiomycetes</taxon>
        <taxon>Chaetothyriomycetidae</taxon>
        <taxon>Chaetothyriales</taxon>
        <taxon>Herpotrichiellaceae</taxon>
        <taxon>Exophiala</taxon>
    </lineage>
</organism>
<dbReference type="SMART" id="SM00066">
    <property type="entry name" value="GAL4"/>
    <property type="match status" value="1"/>
</dbReference>
<dbReference type="InterPro" id="IPR001138">
    <property type="entry name" value="Zn2Cys6_DnaBD"/>
</dbReference>
<keyword evidence="2" id="KW-0238">DNA-binding</keyword>
<dbReference type="SUPFAM" id="SSF57701">
    <property type="entry name" value="Zn2/Cys6 DNA-binding domain"/>
    <property type="match status" value="1"/>
</dbReference>
<name>A0A0D1Y994_9EURO</name>
<dbReference type="PROSITE" id="PS50048">
    <property type="entry name" value="ZN2_CY6_FUNGAL_2"/>
    <property type="match status" value="1"/>
</dbReference>
<evidence type="ECO:0000256" key="1">
    <source>
        <dbReference type="ARBA" id="ARBA00023015"/>
    </source>
</evidence>
<keyword evidence="4" id="KW-0539">Nucleus</keyword>
<dbReference type="EMBL" id="KN847499">
    <property type="protein sequence ID" value="KIW11526.1"/>
    <property type="molecule type" value="Genomic_DNA"/>
</dbReference>
<dbReference type="Pfam" id="PF00172">
    <property type="entry name" value="Zn_clus"/>
    <property type="match status" value="1"/>
</dbReference>
<dbReference type="Gene3D" id="4.10.240.10">
    <property type="entry name" value="Zn(2)-C6 fungal-type DNA-binding domain"/>
    <property type="match status" value="1"/>
</dbReference>
<evidence type="ECO:0000259" key="5">
    <source>
        <dbReference type="PROSITE" id="PS50048"/>
    </source>
</evidence>
<evidence type="ECO:0000313" key="6">
    <source>
        <dbReference type="EMBL" id="KIW11526.1"/>
    </source>
</evidence>
<dbReference type="GO" id="GO:0003677">
    <property type="term" value="F:DNA binding"/>
    <property type="evidence" value="ECO:0007669"/>
    <property type="project" value="UniProtKB-KW"/>
</dbReference>
<gene>
    <name evidence="6" type="ORF">PV08_10827</name>
</gene>
<dbReference type="STRING" id="91928.A0A0D1Y994"/>
<accession>A0A0D1Y994</accession>
<keyword evidence="3" id="KW-0804">Transcription</keyword>
<evidence type="ECO:0000313" key="7">
    <source>
        <dbReference type="Proteomes" id="UP000053328"/>
    </source>
</evidence>
<reference evidence="6 7" key="1">
    <citation type="submission" date="2015-01" db="EMBL/GenBank/DDBJ databases">
        <title>The Genome Sequence of Exophiala spinifera CBS89968.</title>
        <authorList>
            <consortium name="The Broad Institute Genomics Platform"/>
            <person name="Cuomo C."/>
            <person name="de Hoog S."/>
            <person name="Gorbushina A."/>
            <person name="Stielow B."/>
            <person name="Teixiera M."/>
            <person name="Abouelleil A."/>
            <person name="Chapman S.B."/>
            <person name="Priest M."/>
            <person name="Young S.K."/>
            <person name="Wortman J."/>
            <person name="Nusbaum C."/>
            <person name="Birren B."/>
        </authorList>
    </citation>
    <scope>NUCLEOTIDE SEQUENCE [LARGE SCALE GENOMIC DNA]</scope>
    <source>
        <strain evidence="6 7">CBS 89968</strain>
    </source>
</reference>
<keyword evidence="1" id="KW-0805">Transcription regulation</keyword>
<evidence type="ECO:0000256" key="3">
    <source>
        <dbReference type="ARBA" id="ARBA00023163"/>
    </source>
</evidence>
<dbReference type="RefSeq" id="XP_016231742.1">
    <property type="nucleotide sequence ID" value="XM_016385140.1"/>
</dbReference>
<dbReference type="Proteomes" id="UP000053328">
    <property type="component" value="Unassembled WGS sequence"/>
</dbReference>
<dbReference type="PANTHER" id="PTHR37012:SF2">
    <property type="entry name" value="BZIP DOMAIN-CONTAINING PROTEIN-RELATED"/>
    <property type="match status" value="1"/>
</dbReference>
<sequence>MRPSSSSSAAGSYTAHGSARQHISAACLKCKARKSKCSGDYPCRACSRSGLECVYDVTLDKRRKIHLERAHTESALQKELLTRLFDLVRGSDRDLRNKLKDDIHIQNLSRRLGFRALTDTGDRVDQHEEIRSWPSSQSWEASPEASVDLIQSEELIRRHRLSPLEYERTTADRNLPTIMGFEGNASMGQLDLAALSRESTPSQIDFDPRDQYRIFCSKHHDIPAFKSIAIFGQPSANLAQQLHLDPAHLHLDLHVPEYLIQPALFEEERCPLAAVYTDFRDYGRRRLAEGHSAEVVLGSPRVELAVFFGGRKSEDPHTPNTWACQYMRLLRDMDIYVSLACVFTYSRFMRWAIAPSEETYALLPEAMRPTPLQRLIPHHPGVDLPIFPEMRDGLIHDMRDYIVALQTFGCSVNWPYGLEGAIEVRQGTGLMTVTDAFAAHVSNLHNWSISEKFAGIFPELRGFYRVEKLDTIPVSEVQVDAFFRQHGIEHLLTPFSVV</sequence>
<dbReference type="PROSITE" id="PS00463">
    <property type="entry name" value="ZN2_CY6_FUNGAL_1"/>
    <property type="match status" value="1"/>
</dbReference>
<evidence type="ECO:0000256" key="2">
    <source>
        <dbReference type="ARBA" id="ARBA00023125"/>
    </source>
</evidence>
<dbReference type="GO" id="GO:0000981">
    <property type="term" value="F:DNA-binding transcription factor activity, RNA polymerase II-specific"/>
    <property type="evidence" value="ECO:0007669"/>
    <property type="project" value="InterPro"/>
</dbReference>
<dbReference type="Pfam" id="PF11905">
    <property type="entry name" value="DUF3425"/>
    <property type="match status" value="1"/>
</dbReference>
<dbReference type="InterPro" id="IPR036864">
    <property type="entry name" value="Zn2-C6_fun-type_DNA-bd_sf"/>
</dbReference>
<dbReference type="PANTHER" id="PTHR37012">
    <property type="entry name" value="B-ZIP TRANSCRIPTION FACTOR (EUROFUNG)-RELATED"/>
    <property type="match status" value="1"/>
</dbReference>
<dbReference type="AlphaFoldDB" id="A0A0D1Y994"/>